<comment type="subunit">
    <text evidence="13">F-type ATPases have 2 components, F(1) - the catalytic core - and F(0) - the membrane proton channel. F(1) has five subunits: alpha(3), beta(3), gamma(1), delta(1), epsilon(1). F(0) has three main subunits: a(1), b(2) and c(10-14). The alpha and beta chains form an alternating ring which encloses part of the gamma chain. F(1) is attached to F(0) by a central stalk formed by the gamma and epsilon chains, while a peripheral stalk is formed by the delta and b chains.</text>
</comment>
<dbReference type="HAMAP" id="MF_01398">
    <property type="entry name" value="ATP_synth_b_bprime"/>
    <property type="match status" value="1"/>
</dbReference>
<dbReference type="InterPro" id="IPR002146">
    <property type="entry name" value="ATP_synth_b/b'su_bac/chlpt"/>
</dbReference>
<evidence type="ECO:0000256" key="2">
    <source>
        <dbReference type="ARBA" id="ARBA00022448"/>
    </source>
</evidence>
<comment type="function">
    <text evidence="11">Component of the F(0) channel, it forms part of the peripheral stalk, linking F(1) to F(0). The b'-subunit is a diverged and duplicated form of b found in plants and photosynthetic bacteria.</text>
</comment>
<comment type="subcellular location">
    <subcellularLocation>
        <location evidence="13">Cell membrane</location>
        <topology evidence="13">Single-pass membrane protein</topology>
    </subcellularLocation>
    <subcellularLocation>
        <location evidence="12">Endomembrane system</location>
        <topology evidence="12">Single-pass membrane protein</topology>
    </subcellularLocation>
</comment>
<evidence type="ECO:0000256" key="12">
    <source>
        <dbReference type="ARBA" id="ARBA00037847"/>
    </source>
</evidence>
<dbReference type="InterPro" id="IPR050059">
    <property type="entry name" value="ATP_synthase_B_chain"/>
</dbReference>
<evidence type="ECO:0000256" key="9">
    <source>
        <dbReference type="ARBA" id="ARBA00023310"/>
    </source>
</evidence>
<comment type="similarity">
    <text evidence="1 13 14">Belongs to the ATPase B chain family.</text>
</comment>
<evidence type="ECO:0000256" key="11">
    <source>
        <dbReference type="ARBA" id="ARBA00025614"/>
    </source>
</evidence>
<sequence length="212" mass="22190">MADDSLKRHGEQDGSPESNLNNAAEGEGMGQATSAGTQALDDPSEHHAEPSAFGLTATAWVSVAMLVVIAILIWKKVPALIGRALDRKIEGIRTQLDEAARLRSDAEALKAEYEARTSAAGGEVQAMLDRARGEADGIVAQARLDADALVARRTAMAEAKIAAAERAAVADVRARVANAATAAAAHIIAERHGVAEDRALVNRTISDLGRLN</sequence>
<protein>
    <recommendedName>
        <fullName evidence="13">ATP synthase subunit b</fullName>
    </recommendedName>
    <alternativeName>
        <fullName evidence="13">ATP synthase F(0) sector subunit b</fullName>
    </alternativeName>
    <alternativeName>
        <fullName evidence="13">ATPase subunit I</fullName>
    </alternativeName>
    <alternativeName>
        <fullName evidence="13">F-type ATPase subunit b</fullName>
        <shortName evidence="13">F-ATPase subunit b</shortName>
    </alternativeName>
</protein>
<feature type="transmembrane region" description="Helical" evidence="13">
    <location>
        <begin position="52"/>
        <end position="74"/>
    </location>
</feature>
<dbReference type="PANTHER" id="PTHR33445">
    <property type="entry name" value="ATP SYNTHASE SUBUNIT B', CHLOROPLASTIC"/>
    <property type="match status" value="1"/>
</dbReference>
<keyword evidence="7 13" id="KW-0406">Ion transport</keyword>
<dbReference type="EMBL" id="CADCVW010000100">
    <property type="protein sequence ID" value="CAA9518151.1"/>
    <property type="molecule type" value="Genomic_DNA"/>
</dbReference>
<keyword evidence="2 13" id="KW-0813">Transport</keyword>
<evidence type="ECO:0000256" key="15">
    <source>
        <dbReference type="SAM" id="MobiDB-lite"/>
    </source>
</evidence>
<evidence type="ECO:0000256" key="5">
    <source>
        <dbReference type="ARBA" id="ARBA00022781"/>
    </source>
</evidence>
<dbReference type="GO" id="GO:0046933">
    <property type="term" value="F:proton-transporting ATP synthase activity, rotational mechanism"/>
    <property type="evidence" value="ECO:0007669"/>
    <property type="project" value="UniProtKB-UniRule"/>
</dbReference>
<gene>
    <name evidence="13" type="primary">atpF</name>
    <name evidence="16" type="ORF">AVDCRST_MAG39-2326</name>
</gene>
<proteinExistence type="inferred from homology"/>
<evidence type="ECO:0000256" key="3">
    <source>
        <dbReference type="ARBA" id="ARBA00022547"/>
    </source>
</evidence>
<dbReference type="GO" id="GO:0012505">
    <property type="term" value="C:endomembrane system"/>
    <property type="evidence" value="ECO:0007669"/>
    <property type="project" value="UniProtKB-SubCell"/>
</dbReference>
<evidence type="ECO:0000256" key="13">
    <source>
        <dbReference type="HAMAP-Rule" id="MF_01398"/>
    </source>
</evidence>
<evidence type="ECO:0000256" key="8">
    <source>
        <dbReference type="ARBA" id="ARBA00023136"/>
    </source>
</evidence>
<dbReference type="AlphaFoldDB" id="A0A6J4TBT5"/>
<evidence type="ECO:0000256" key="4">
    <source>
        <dbReference type="ARBA" id="ARBA00022692"/>
    </source>
</evidence>
<keyword evidence="13" id="KW-1003">Cell membrane</keyword>
<keyword evidence="3 13" id="KW-0138">CF(0)</keyword>
<keyword evidence="4 13" id="KW-0812">Transmembrane</keyword>
<comment type="function">
    <text evidence="10 13">F(1)F(0) ATP synthase produces ATP from ADP in the presence of a proton or sodium gradient. F-type ATPases consist of two structural domains, F(1) containing the extramembraneous catalytic core and F(0) containing the membrane proton channel, linked together by a central stalk and a peripheral stalk. During catalysis, ATP synthesis in the catalytic domain of F(1) is coupled via a rotary mechanism of the central stalk subunits to proton translocation.</text>
</comment>
<accession>A0A6J4TBT5</accession>
<evidence type="ECO:0000256" key="10">
    <source>
        <dbReference type="ARBA" id="ARBA00025198"/>
    </source>
</evidence>
<keyword evidence="9 13" id="KW-0066">ATP synthesis</keyword>
<dbReference type="CDD" id="cd06503">
    <property type="entry name" value="ATP-synt_Fo_b"/>
    <property type="match status" value="1"/>
</dbReference>
<dbReference type="GO" id="GO:0005886">
    <property type="term" value="C:plasma membrane"/>
    <property type="evidence" value="ECO:0007669"/>
    <property type="project" value="UniProtKB-SubCell"/>
</dbReference>
<organism evidence="16">
    <name type="scientific">uncultured Sphingomonadaceae bacterium</name>
    <dbReference type="NCBI Taxonomy" id="169976"/>
    <lineage>
        <taxon>Bacteria</taxon>
        <taxon>Pseudomonadati</taxon>
        <taxon>Pseudomonadota</taxon>
        <taxon>Alphaproteobacteria</taxon>
        <taxon>Sphingomonadales</taxon>
        <taxon>Sphingomonadaceae</taxon>
        <taxon>environmental samples</taxon>
    </lineage>
</organism>
<feature type="region of interest" description="Disordered" evidence="15">
    <location>
        <begin position="1"/>
        <end position="48"/>
    </location>
</feature>
<reference evidence="16" key="1">
    <citation type="submission" date="2020-02" db="EMBL/GenBank/DDBJ databases">
        <authorList>
            <person name="Meier V. D."/>
        </authorList>
    </citation>
    <scope>NUCLEOTIDE SEQUENCE</scope>
    <source>
        <strain evidence="16">AVDCRST_MAG39</strain>
    </source>
</reference>
<feature type="compositionally biased region" description="Basic and acidic residues" evidence="15">
    <location>
        <begin position="1"/>
        <end position="12"/>
    </location>
</feature>
<evidence type="ECO:0000313" key="16">
    <source>
        <dbReference type="EMBL" id="CAA9518151.1"/>
    </source>
</evidence>
<dbReference type="PANTHER" id="PTHR33445:SF1">
    <property type="entry name" value="ATP SYNTHASE SUBUNIT B"/>
    <property type="match status" value="1"/>
</dbReference>
<evidence type="ECO:0000256" key="6">
    <source>
        <dbReference type="ARBA" id="ARBA00022989"/>
    </source>
</evidence>
<evidence type="ECO:0000256" key="7">
    <source>
        <dbReference type="ARBA" id="ARBA00023065"/>
    </source>
</evidence>
<name>A0A6J4TBT5_9SPHN</name>
<evidence type="ECO:0000256" key="1">
    <source>
        <dbReference type="ARBA" id="ARBA00005513"/>
    </source>
</evidence>
<dbReference type="Pfam" id="PF00430">
    <property type="entry name" value="ATP-synt_B"/>
    <property type="match status" value="1"/>
</dbReference>
<dbReference type="GO" id="GO:0046961">
    <property type="term" value="F:proton-transporting ATPase activity, rotational mechanism"/>
    <property type="evidence" value="ECO:0007669"/>
    <property type="project" value="TreeGrafter"/>
</dbReference>
<keyword evidence="5 13" id="KW-0375">Hydrogen ion transport</keyword>
<evidence type="ECO:0000256" key="14">
    <source>
        <dbReference type="RuleBase" id="RU003848"/>
    </source>
</evidence>
<dbReference type="GO" id="GO:0045259">
    <property type="term" value="C:proton-transporting ATP synthase complex"/>
    <property type="evidence" value="ECO:0007669"/>
    <property type="project" value="UniProtKB-KW"/>
</dbReference>
<keyword evidence="6 13" id="KW-1133">Transmembrane helix</keyword>
<keyword evidence="8 13" id="KW-0472">Membrane</keyword>